<keyword evidence="2" id="KW-1185">Reference proteome</keyword>
<proteinExistence type="predicted"/>
<name>A0A562ZVU2_9BURK</name>
<dbReference type="Pfam" id="PF10741">
    <property type="entry name" value="T2SSM_b"/>
    <property type="match status" value="1"/>
</dbReference>
<organism evidence="1 2">
    <name type="scientific">Caenimonas sedimenti</name>
    <dbReference type="NCBI Taxonomy" id="2596921"/>
    <lineage>
        <taxon>Bacteria</taxon>
        <taxon>Pseudomonadati</taxon>
        <taxon>Pseudomonadota</taxon>
        <taxon>Betaproteobacteria</taxon>
        <taxon>Burkholderiales</taxon>
        <taxon>Comamonadaceae</taxon>
        <taxon>Caenimonas</taxon>
    </lineage>
</organism>
<gene>
    <name evidence="1" type="ORF">FN976_07360</name>
</gene>
<sequence>MRAVVMRERAAMAVLVLLLLLPVLGTAFYLWSKHQWANGRLAEVEPRYARLLGLEASQAELTQAQRAVQAHLARFAYPAGQDVSQTGADAQQRVRNVATVAGLTLVSSQVLPAKAEGAFDRIPITVQLEGDMGALQAVLVVLASEKPAIHFESMSLQTIGAVRAEVPARLGIQFKLFVLRKRS</sequence>
<protein>
    <submittedName>
        <fullName evidence="1">General secretion pathway protein GspM</fullName>
    </submittedName>
</protein>
<reference evidence="1 2" key="1">
    <citation type="submission" date="2019-07" db="EMBL/GenBank/DDBJ databases">
        <title>Caenimonas sedimenti sp. nov., isolated from activated sludge.</title>
        <authorList>
            <person name="Xu J."/>
        </authorList>
    </citation>
    <scope>NUCLEOTIDE SEQUENCE [LARGE SCALE GENOMIC DNA]</scope>
    <source>
        <strain evidence="1 2">HX-9-20</strain>
    </source>
</reference>
<dbReference type="AlphaFoldDB" id="A0A562ZVU2"/>
<dbReference type="InterPro" id="IPR034756">
    <property type="entry name" value="T2SSM_b"/>
</dbReference>
<dbReference type="Proteomes" id="UP000318199">
    <property type="component" value="Unassembled WGS sequence"/>
</dbReference>
<dbReference type="OrthoDB" id="8904003at2"/>
<accession>A0A562ZVU2</accession>
<dbReference type="RefSeq" id="WP_145892331.1">
    <property type="nucleotide sequence ID" value="NZ_VOBQ01000004.1"/>
</dbReference>
<dbReference type="EMBL" id="VOBQ01000004">
    <property type="protein sequence ID" value="TWO72506.1"/>
    <property type="molecule type" value="Genomic_DNA"/>
</dbReference>
<dbReference type="NCBIfam" id="NF040576">
    <property type="entry name" value="T2SS_GspM_XpsM"/>
    <property type="match status" value="1"/>
</dbReference>
<comment type="caution">
    <text evidence="1">The sequence shown here is derived from an EMBL/GenBank/DDBJ whole genome shotgun (WGS) entry which is preliminary data.</text>
</comment>
<evidence type="ECO:0000313" key="2">
    <source>
        <dbReference type="Proteomes" id="UP000318199"/>
    </source>
</evidence>
<evidence type="ECO:0000313" key="1">
    <source>
        <dbReference type="EMBL" id="TWO72506.1"/>
    </source>
</evidence>